<evidence type="ECO:0000256" key="1">
    <source>
        <dbReference type="SAM" id="Phobius"/>
    </source>
</evidence>
<organism evidence="3 4">
    <name type="scientific">Mycetocola zhujimingii</name>
    <dbReference type="NCBI Taxonomy" id="2079792"/>
    <lineage>
        <taxon>Bacteria</taxon>
        <taxon>Bacillati</taxon>
        <taxon>Actinomycetota</taxon>
        <taxon>Actinomycetes</taxon>
        <taxon>Micrococcales</taxon>
        <taxon>Microbacteriaceae</taxon>
        <taxon>Mycetocola</taxon>
    </lineage>
</organism>
<keyword evidence="3" id="KW-0378">Hydrolase</keyword>
<keyword evidence="1" id="KW-1133">Transmembrane helix</keyword>
<accession>A0A2U1TI05</accession>
<feature type="transmembrane region" description="Helical" evidence="1">
    <location>
        <begin position="40"/>
        <end position="57"/>
    </location>
</feature>
<keyword evidence="3" id="KW-0645">Protease</keyword>
<keyword evidence="1" id="KW-0472">Membrane</keyword>
<keyword evidence="1" id="KW-0812">Transmembrane</keyword>
<protein>
    <submittedName>
        <fullName evidence="3">CAAX protease family protein</fullName>
    </submittedName>
</protein>
<dbReference type="AlphaFoldDB" id="A0A2U1TI05"/>
<dbReference type="RefSeq" id="WP_108962249.1">
    <property type="nucleotide sequence ID" value="NZ_QEFB01000001.1"/>
</dbReference>
<dbReference type="GO" id="GO:0006508">
    <property type="term" value="P:proteolysis"/>
    <property type="evidence" value="ECO:0007669"/>
    <property type="project" value="UniProtKB-KW"/>
</dbReference>
<feature type="domain" description="CAAX prenyl protease 2/Lysostaphin resistance protein A-like" evidence="2">
    <location>
        <begin position="166"/>
        <end position="256"/>
    </location>
</feature>
<dbReference type="GO" id="GO:0080120">
    <property type="term" value="P:CAAX-box protein maturation"/>
    <property type="evidence" value="ECO:0007669"/>
    <property type="project" value="UniProtKB-ARBA"/>
</dbReference>
<gene>
    <name evidence="3" type="ORF">DF223_04210</name>
</gene>
<feature type="transmembrane region" description="Helical" evidence="1">
    <location>
        <begin position="16"/>
        <end position="34"/>
    </location>
</feature>
<evidence type="ECO:0000313" key="3">
    <source>
        <dbReference type="EMBL" id="PWC08534.1"/>
    </source>
</evidence>
<dbReference type="Proteomes" id="UP000244962">
    <property type="component" value="Unassembled WGS sequence"/>
</dbReference>
<feature type="transmembrane region" description="Helical" evidence="1">
    <location>
        <begin position="204"/>
        <end position="230"/>
    </location>
</feature>
<feature type="transmembrane region" description="Helical" evidence="1">
    <location>
        <begin position="64"/>
        <end position="83"/>
    </location>
</feature>
<name>A0A2U1TI05_9MICO</name>
<dbReference type="InterPro" id="IPR003675">
    <property type="entry name" value="Rce1/LyrA-like_dom"/>
</dbReference>
<feature type="transmembrane region" description="Helical" evidence="1">
    <location>
        <begin position="130"/>
        <end position="149"/>
    </location>
</feature>
<feature type="transmembrane region" description="Helical" evidence="1">
    <location>
        <begin position="242"/>
        <end position="262"/>
    </location>
</feature>
<reference evidence="4" key="1">
    <citation type="submission" date="2018-04" db="EMBL/GenBank/DDBJ databases">
        <authorList>
            <person name="Liu S."/>
            <person name="Wang Z."/>
            <person name="Li J."/>
        </authorList>
    </citation>
    <scope>NUCLEOTIDE SEQUENCE [LARGE SCALE GENOMIC DNA]</scope>
    <source>
        <strain evidence="4">622</strain>
    </source>
</reference>
<evidence type="ECO:0000313" key="4">
    <source>
        <dbReference type="Proteomes" id="UP000244962"/>
    </source>
</evidence>
<comment type="caution">
    <text evidence="3">The sequence shown here is derived from an EMBL/GenBank/DDBJ whole genome shotgun (WGS) entry which is preliminary data.</text>
</comment>
<feature type="transmembrane region" description="Helical" evidence="1">
    <location>
        <begin position="89"/>
        <end position="110"/>
    </location>
</feature>
<dbReference type="EMBL" id="QEFB01000001">
    <property type="protein sequence ID" value="PWC08534.1"/>
    <property type="molecule type" value="Genomic_DNA"/>
</dbReference>
<sequence>MTNTPTLAATEARPAVSWKLLPGILLALSGFLLFGLDERPAGYITLAVTLVAAVIVDRRLARDLVLIAVGLLALSLVPINTNIEWEHMLLMGAALAAAVLIPYLVSRFIYRDHAIKFPVLTGKRWTRIEFGYLIAVVILGWFLLPIYMIPTGVYENWPAASDPGSIARLFLGTNVLGIWDELFFICTTFTLLRRHFPDWQANLLQAVLFTSFLWELGFHAWGPFIIYPFAVLQGWIFRQTKSLSYIVSVHLLFDFILFLVLLHAHNRDWLAIFLY</sequence>
<dbReference type="Pfam" id="PF02517">
    <property type="entry name" value="Rce1-like"/>
    <property type="match status" value="1"/>
</dbReference>
<proteinExistence type="predicted"/>
<keyword evidence="4" id="KW-1185">Reference proteome</keyword>
<dbReference type="GO" id="GO:0004175">
    <property type="term" value="F:endopeptidase activity"/>
    <property type="evidence" value="ECO:0007669"/>
    <property type="project" value="UniProtKB-ARBA"/>
</dbReference>
<evidence type="ECO:0000259" key="2">
    <source>
        <dbReference type="Pfam" id="PF02517"/>
    </source>
</evidence>